<dbReference type="Pfam" id="PF07995">
    <property type="entry name" value="GSDH"/>
    <property type="match status" value="2"/>
</dbReference>
<dbReference type="InterPro" id="IPR019893">
    <property type="entry name" value="SndH-like"/>
</dbReference>
<proteinExistence type="predicted"/>
<accession>A0A484IHN1</accession>
<evidence type="ECO:0000256" key="1">
    <source>
        <dbReference type="SAM" id="MobiDB-lite"/>
    </source>
</evidence>
<gene>
    <name evidence="3" type="primary">gdhB</name>
    <name evidence="3" type="ORF">NFRAN_2094</name>
</gene>
<dbReference type="GO" id="GO:0008876">
    <property type="term" value="F:quinoprotein glucose dehydrogenase activity"/>
    <property type="evidence" value="ECO:0007669"/>
    <property type="project" value="UniProtKB-EC"/>
</dbReference>
<dbReference type="AlphaFoldDB" id="A0A484IHN1"/>
<keyword evidence="3" id="KW-0560">Oxidoreductase</keyword>
<evidence type="ECO:0000313" key="3">
    <source>
        <dbReference type="EMBL" id="VFJ14416.1"/>
    </source>
</evidence>
<feature type="domain" description="Glucose/Sorbosone dehydrogenase" evidence="2">
    <location>
        <begin position="86"/>
        <end position="326"/>
    </location>
</feature>
<feature type="region of interest" description="Disordered" evidence="1">
    <location>
        <begin position="47"/>
        <end position="67"/>
    </location>
</feature>
<evidence type="ECO:0000259" key="2">
    <source>
        <dbReference type="Pfam" id="PF07995"/>
    </source>
</evidence>
<feature type="domain" description="Glucose/Sorbosone dehydrogenase" evidence="2">
    <location>
        <begin position="400"/>
        <end position="482"/>
    </location>
</feature>
<dbReference type="InterPro" id="IPR011041">
    <property type="entry name" value="Quinoprot_gluc/sorb_DH_b-prop"/>
</dbReference>
<dbReference type="KEGG" id="nfn:NFRAN_2094"/>
<dbReference type="RefSeq" id="WP_134484631.1">
    <property type="nucleotide sequence ID" value="NZ_LR216287.1"/>
</dbReference>
<dbReference type="OrthoDB" id="9964at2157"/>
<dbReference type="SUPFAM" id="SSF50952">
    <property type="entry name" value="Soluble quinoprotein glucose dehydrogenase"/>
    <property type="match status" value="1"/>
</dbReference>
<dbReference type="InterPro" id="IPR011042">
    <property type="entry name" value="6-blade_b-propeller_TolB-like"/>
</dbReference>
<dbReference type="GeneID" id="39421363"/>
<sequence>MKLSSIYLLAVVFGLLLVTMMPTTILSYLSSSNLNVVHAQEDPSAAPFDINDSISSQNTASQQSNDNVRLPSQEGFEVRLLASNFSEPHNIIYGPDDILWITERLGKSITMVDPQNGTILNNITVPGVHQSQGQDGLMGMVLDPNFKNNGHFYVAYTYNANNSTDELERLTKITRFTFDNNTNTIGEPIDVISGLQGSIDHNSGRLAFGLDGKLYYTIGDQGKNQLSLYCLDIEAQTLPTAGDVANQNWTAYQGKVLRMNTDGSIPEDNPVIDGVQSHIFTLGHRNPQGLTVGPDGNLYVSEHGPNSDDEVNRLQPGGNYGWPYIAGYQDDQAYRFVNWSSAGEQCPQLDTRNVTAGIEAGVSVTNESEVNLPNFVPPITTFFTVSNDYNFTDHNCGQLAYICNPTIAPSSLRLYDSDTIPGWNGTLLMPTLKGGKIYQLFLSDNKTSLSQDPIEMFQSENRYRDLAISPDGGTLYVITDSSGPVQAIGGGATTELWNPGSLLELKYIGGDNANMTSMQ</sequence>
<dbReference type="PANTHER" id="PTHR19328">
    <property type="entry name" value="HEDGEHOG-INTERACTING PROTEIN"/>
    <property type="match status" value="1"/>
</dbReference>
<reference evidence="3 4" key="1">
    <citation type="submission" date="2019-02" db="EMBL/GenBank/DDBJ databases">
        <authorList>
            <person name="Lehtovirta-Morley E L."/>
        </authorList>
    </citation>
    <scope>NUCLEOTIDE SEQUENCE [LARGE SCALE GENOMIC DNA]</scope>
    <source>
        <strain evidence="3">NFRAN1</strain>
    </source>
</reference>
<dbReference type="EC" id="1.1.5.2" evidence="3"/>
<organism evidence="3 4">
    <name type="scientific">Candidatus Nitrosocosmicus franklandianus</name>
    <dbReference type="NCBI Taxonomy" id="1798806"/>
    <lineage>
        <taxon>Archaea</taxon>
        <taxon>Nitrososphaerota</taxon>
        <taxon>Nitrososphaeria</taxon>
        <taxon>Nitrososphaerales</taxon>
        <taxon>Nitrososphaeraceae</taxon>
        <taxon>Candidatus Nitrosocosmicus</taxon>
    </lineage>
</organism>
<feature type="compositionally biased region" description="Polar residues" evidence="1">
    <location>
        <begin position="52"/>
        <end position="67"/>
    </location>
</feature>
<protein>
    <submittedName>
        <fullName evidence="3">Quinoprotein glucose dehydrogenase B</fullName>
        <ecNumber evidence="3">1.1.5.2</ecNumber>
    </submittedName>
</protein>
<dbReference type="NCBIfam" id="TIGR03606">
    <property type="entry name" value="non_repeat_PQQ"/>
    <property type="match status" value="1"/>
</dbReference>
<dbReference type="Gene3D" id="2.120.10.30">
    <property type="entry name" value="TolB, C-terminal domain"/>
    <property type="match status" value="1"/>
</dbReference>
<name>A0A484IHN1_9ARCH</name>
<dbReference type="PANTHER" id="PTHR19328:SF13">
    <property type="entry name" value="HIPL1 PROTEIN"/>
    <property type="match status" value="1"/>
</dbReference>
<dbReference type="EMBL" id="LR216287">
    <property type="protein sequence ID" value="VFJ14416.1"/>
    <property type="molecule type" value="Genomic_DNA"/>
</dbReference>
<evidence type="ECO:0000313" key="4">
    <source>
        <dbReference type="Proteomes" id="UP000294299"/>
    </source>
</evidence>
<keyword evidence="4" id="KW-1185">Reference proteome</keyword>
<dbReference type="InterPro" id="IPR012938">
    <property type="entry name" value="Glc/Sorbosone_DH"/>
</dbReference>
<dbReference type="Proteomes" id="UP000294299">
    <property type="component" value="Chromosome NFRAN"/>
</dbReference>